<evidence type="ECO:0000313" key="1">
    <source>
        <dbReference type="EMBL" id="MEY8633358.1"/>
    </source>
</evidence>
<proteinExistence type="predicted"/>
<evidence type="ECO:0000313" key="2">
    <source>
        <dbReference type="Proteomes" id="UP001565219"/>
    </source>
</evidence>
<accession>A0ABV4DFP4</accession>
<gene>
    <name evidence="1" type="ORF">AALG99_07455</name>
</gene>
<dbReference type="RefSeq" id="WP_270601793.1">
    <property type="nucleotide sequence ID" value="NZ_JAQEVE010000041.1"/>
</dbReference>
<dbReference type="EMBL" id="JBCLTR010000007">
    <property type="protein sequence ID" value="MEY8633358.1"/>
    <property type="molecule type" value="Genomic_DNA"/>
</dbReference>
<sequence>MDGNDIPYVFIDQFYTGNLEEIQSEAVLVELRASLSHYEIDMDALFRRAMERTMVQLSEREITSLKERFLKKIQIVQKDGTIRFSICIQEEEGKV</sequence>
<keyword evidence="2" id="KW-1185">Reference proteome</keyword>
<name>A0ABV4DFP4_9FIRM</name>
<protein>
    <submittedName>
        <fullName evidence="1">Uncharacterized protein</fullName>
    </submittedName>
</protein>
<organism evidence="1 2">
    <name type="scientific">Anaerostipes hominis</name>
    <name type="common">ex Lee et al. 2021</name>
    <dbReference type="NCBI Taxonomy" id="2025494"/>
    <lineage>
        <taxon>Bacteria</taxon>
        <taxon>Bacillati</taxon>
        <taxon>Bacillota</taxon>
        <taxon>Clostridia</taxon>
        <taxon>Lachnospirales</taxon>
        <taxon>Lachnospiraceae</taxon>
        <taxon>Anaerostipes</taxon>
    </lineage>
</organism>
<reference evidence="1 2" key="1">
    <citation type="submission" date="2024-03" db="EMBL/GenBank/DDBJ databases">
        <title>Mouse gut bacterial collection (mGBC) of GemPharmatech.</title>
        <authorList>
            <person name="He Y."/>
            <person name="Dong L."/>
            <person name="Wu D."/>
            <person name="Gao X."/>
            <person name="Lin Z."/>
        </authorList>
    </citation>
    <scope>NUCLEOTIDE SEQUENCE [LARGE SCALE GENOMIC DNA]</scope>
    <source>
        <strain evidence="1 2">32-10</strain>
    </source>
</reference>
<comment type="caution">
    <text evidence="1">The sequence shown here is derived from an EMBL/GenBank/DDBJ whole genome shotgun (WGS) entry which is preliminary data.</text>
</comment>
<dbReference type="Proteomes" id="UP001565219">
    <property type="component" value="Unassembled WGS sequence"/>
</dbReference>